<name>A0ABQ7TUI9_SOLTU</name>
<proteinExistence type="predicted"/>
<dbReference type="EMBL" id="JAIVGD010000028">
    <property type="protein sequence ID" value="KAH0738205.1"/>
    <property type="molecule type" value="Genomic_DNA"/>
</dbReference>
<sequence length="185" mass="21188">MEFTREELYTVLIWVKLHRLDIKYWGPKGLSKIGSLIGKPLMVDRNTERKIGLNFTRLLIEVEVDTELPDMVYFKNEKEEECYNERSVERGGSTPDMPDVDKGELSKGKNEMQMVASPEGLKEREHTKQTRWITPTHHNRSKQRKENVVQLNPFNILGEGSTSEMAHNSPILHEGGNVLSPRGSG</sequence>
<comment type="caution">
    <text evidence="2">The sequence shown here is derived from an EMBL/GenBank/DDBJ whole genome shotgun (WGS) entry which is preliminary data.</text>
</comment>
<evidence type="ECO:0008006" key="4">
    <source>
        <dbReference type="Google" id="ProtNLM"/>
    </source>
</evidence>
<gene>
    <name evidence="2" type="ORF">KY290_036910</name>
</gene>
<evidence type="ECO:0000313" key="2">
    <source>
        <dbReference type="EMBL" id="KAH0738205.1"/>
    </source>
</evidence>
<evidence type="ECO:0000313" key="3">
    <source>
        <dbReference type="Proteomes" id="UP000826656"/>
    </source>
</evidence>
<dbReference type="PANTHER" id="PTHR31286:SF165">
    <property type="entry name" value="DUF4283 DOMAIN-CONTAINING PROTEIN"/>
    <property type="match status" value="1"/>
</dbReference>
<evidence type="ECO:0000256" key="1">
    <source>
        <dbReference type="SAM" id="MobiDB-lite"/>
    </source>
</evidence>
<organism evidence="2 3">
    <name type="scientific">Solanum tuberosum</name>
    <name type="common">Potato</name>
    <dbReference type="NCBI Taxonomy" id="4113"/>
    <lineage>
        <taxon>Eukaryota</taxon>
        <taxon>Viridiplantae</taxon>
        <taxon>Streptophyta</taxon>
        <taxon>Embryophyta</taxon>
        <taxon>Tracheophyta</taxon>
        <taxon>Spermatophyta</taxon>
        <taxon>Magnoliopsida</taxon>
        <taxon>eudicotyledons</taxon>
        <taxon>Gunneridae</taxon>
        <taxon>Pentapetalae</taxon>
        <taxon>asterids</taxon>
        <taxon>lamiids</taxon>
        <taxon>Solanales</taxon>
        <taxon>Solanaceae</taxon>
        <taxon>Solanoideae</taxon>
        <taxon>Solaneae</taxon>
        <taxon>Solanum</taxon>
    </lineage>
</organism>
<dbReference type="PANTHER" id="PTHR31286">
    <property type="entry name" value="GLYCINE-RICH CELL WALL STRUCTURAL PROTEIN 1.8-LIKE"/>
    <property type="match status" value="1"/>
</dbReference>
<reference evidence="2 3" key="1">
    <citation type="journal article" date="2021" name="bioRxiv">
        <title>Chromosome-scale and haplotype-resolved genome assembly of a tetraploid potato cultivar.</title>
        <authorList>
            <person name="Sun H."/>
            <person name="Jiao W.-B."/>
            <person name="Krause K."/>
            <person name="Campoy J.A."/>
            <person name="Goel M."/>
            <person name="Folz-Donahue K."/>
            <person name="Kukat C."/>
            <person name="Huettel B."/>
            <person name="Schneeberger K."/>
        </authorList>
    </citation>
    <scope>NUCLEOTIDE SEQUENCE [LARGE SCALE GENOMIC DNA]</scope>
    <source>
        <strain evidence="2">SolTubOtavaFocal</strain>
        <tissue evidence="2">Leaves</tissue>
    </source>
</reference>
<feature type="compositionally biased region" description="Basic and acidic residues" evidence="1">
    <location>
        <begin position="99"/>
        <end position="110"/>
    </location>
</feature>
<dbReference type="Proteomes" id="UP000826656">
    <property type="component" value="Unassembled WGS sequence"/>
</dbReference>
<feature type="region of interest" description="Disordered" evidence="1">
    <location>
        <begin position="84"/>
        <end position="128"/>
    </location>
</feature>
<keyword evidence="3" id="KW-1185">Reference proteome</keyword>
<accession>A0ABQ7TUI9</accession>
<protein>
    <recommendedName>
        <fullName evidence="4">DUF4283 domain-containing protein</fullName>
    </recommendedName>
</protein>
<dbReference type="InterPro" id="IPR040256">
    <property type="entry name" value="At4g02000-like"/>
</dbReference>
<feature type="region of interest" description="Disordered" evidence="1">
    <location>
        <begin position="159"/>
        <end position="185"/>
    </location>
</feature>